<evidence type="ECO:0000313" key="2">
    <source>
        <dbReference type="Proteomes" id="UP000805193"/>
    </source>
</evidence>
<organism evidence="1 2">
    <name type="scientific">Ixodes persulcatus</name>
    <name type="common">Taiga tick</name>
    <dbReference type="NCBI Taxonomy" id="34615"/>
    <lineage>
        <taxon>Eukaryota</taxon>
        <taxon>Metazoa</taxon>
        <taxon>Ecdysozoa</taxon>
        <taxon>Arthropoda</taxon>
        <taxon>Chelicerata</taxon>
        <taxon>Arachnida</taxon>
        <taxon>Acari</taxon>
        <taxon>Parasitiformes</taxon>
        <taxon>Ixodida</taxon>
        <taxon>Ixodoidea</taxon>
        <taxon>Ixodidae</taxon>
        <taxon>Ixodinae</taxon>
        <taxon>Ixodes</taxon>
    </lineage>
</organism>
<comment type="caution">
    <text evidence="1">The sequence shown here is derived from an EMBL/GenBank/DDBJ whole genome shotgun (WGS) entry which is preliminary data.</text>
</comment>
<accession>A0AC60QXM6</accession>
<protein>
    <submittedName>
        <fullName evidence="1">Uncharacterized protein</fullName>
    </submittedName>
</protein>
<proteinExistence type="predicted"/>
<name>A0AC60QXM6_IXOPE</name>
<sequence length="652" mass="73121">MFYNDSIPGKTYVFNFDLDTGDVGNRHVFIDFKTTPGYENLGLPDGMTTDERPRMKVERAGERRNVLGEGPHWDHRSSTLLYDDAQNGEIVRFDPQAGKETEIISLDGEIGNLIPYVEDNRKLMVCIESGIYELDIDTRDQTLLEEMLDPDCPVRTRINDGKCDAKGRLWAGTMPREVDIENSVRGKNNFYCFSKGKVTLKMPQISLSNGITWTSDNRTMFYNDSIPGKTYVFDFDVDSGDISNRRVFIDFSTTPGYEHLGLPDGMTIDVNDKIWMACFGVGSVIQVDPETAKILNTVKVPAKYTTSCCFGGQNYDVLYVTSASFMKDATQPEGTSVSNALFYVFIYKLPRMKIERASERRNDLGEGPHWDCRSSTLIYNDGKRGEIVRFDPQTKTETDIISLDGEIGNVIPYVENNRKLMVCMDNGIHKLDLDTRDQTLLAEMLDPDSPVRTRINDGKCDAKGRLWAGTMPRLVDLERSARGVNNFYCYSKGKVTLKMPQISLSNGIAWTSDNRTMFYNDSVPGTTYAFDFDLGTGDISNRRVFIDFSRTPGYEHLGIPDGMTMDVNDKIWMACFGFGSIIQIDPETAKILNTIKVPAKYTTSCCFGGKNYDVLYVTSASYLDDATQPGDGLLYQVTELGAKGKAAFEFAG</sequence>
<dbReference type="Proteomes" id="UP000805193">
    <property type="component" value="Unassembled WGS sequence"/>
</dbReference>
<keyword evidence="2" id="KW-1185">Reference proteome</keyword>
<evidence type="ECO:0000313" key="1">
    <source>
        <dbReference type="EMBL" id="KAG0443186.1"/>
    </source>
</evidence>
<gene>
    <name evidence="1" type="ORF">HPB47_015198</name>
</gene>
<reference evidence="1 2" key="1">
    <citation type="journal article" date="2020" name="Cell">
        <title>Large-Scale Comparative Analyses of Tick Genomes Elucidate Their Genetic Diversity and Vector Capacities.</title>
        <authorList>
            <consortium name="Tick Genome and Microbiome Consortium (TIGMIC)"/>
            <person name="Jia N."/>
            <person name="Wang J."/>
            <person name="Shi W."/>
            <person name="Du L."/>
            <person name="Sun Y."/>
            <person name="Zhan W."/>
            <person name="Jiang J.F."/>
            <person name="Wang Q."/>
            <person name="Zhang B."/>
            <person name="Ji P."/>
            <person name="Bell-Sakyi L."/>
            <person name="Cui X.M."/>
            <person name="Yuan T.T."/>
            <person name="Jiang B.G."/>
            <person name="Yang W.F."/>
            <person name="Lam T.T."/>
            <person name="Chang Q.C."/>
            <person name="Ding S.J."/>
            <person name="Wang X.J."/>
            <person name="Zhu J.G."/>
            <person name="Ruan X.D."/>
            <person name="Zhao L."/>
            <person name="Wei J.T."/>
            <person name="Ye R.Z."/>
            <person name="Que T.C."/>
            <person name="Du C.H."/>
            <person name="Zhou Y.H."/>
            <person name="Cheng J.X."/>
            <person name="Dai P.F."/>
            <person name="Guo W.B."/>
            <person name="Han X.H."/>
            <person name="Huang E.J."/>
            <person name="Li L.F."/>
            <person name="Wei W."/>
            <person name="Gao Y.C."/>
            <person name="Liu J.Z."/>
            <person name="Shao H.Z."/>
            <person name="Wang X."/>
            <person name="Wang C.C."/>
            <person name="Yang T.C."/>
            <person name="Huo Q.B."/>
            <person name="Li W."/>
            <person name="Chen H.Y."/>
            <person name="Chen S.E."/>
            <person name="Zhou L.G."/>
            <person name="Ni X.B."/>
            <person name="Tian J.H."/>
            <person name="Sheng Y."/>
            <person name="Liu T."/>
            <person name="Pan Y.S."/>
            <person name="Xia L.Y."/>
            <person name="Li J."/>
            <person name="Zhao F."/>
            <person name="Cao W.C."/>
        </authorList>
    </citation>
    <scope>NUCLEOTIDE SEQUENCE [LARGE SCALE GENOMIC DNA]</scope>
    <source>
        <strain evidence="1">Iper-2018</strain>
    </source>
</reference>
<dbReference type="EMBL" id="JABSTQ010003748">
    <property type="protein sequence ID" value="KAG0443186.1"/>
    <property type="molecule type" value="Genomic_DNA"/>
</dbReference>